<dbReference type="RefSeq" id="WP_120176439.1">
    <property type="nucleotide sequence ID" value="NZ_AP018786.1"/>
</dbReference>
<accession>A0A2Z6I8W0</accession>
<sequence length="316" mass="34215">MTFRLTRRRFTAAVGTALVLPAGVPAFAVGEKPVVLHAPEPSPQALIALCRALQPAGLPANPRVGIKIHGGEARVNYPLFAALRDAYPGAAFVEINWASDFGGSRRHTQSHIEEIRSQGVTGEIDILDRDERDEDYVTVPVKNGIELTEIETTRVSLEAYDFLIDLTNFKVPSFAGYTGAVKDTGIGFASPRAKSIVHGPGYAKSEGFFRRLVDSARGIAGALSERMIHVNIVTDLKPVTLDGIEARSGTLGIFASKDPFAVDQAVVDAVYGRDNRAKLAAQPLERKIESGVLQLELFAPYDAPERDVRIETPKVV</sequence>
<dbReference type="Pfam" id="PF04015">
    <property type="entry name" value="DUF362"/>
    <property type="match status" value="1"/>
</dbReference>
<organism evidence="3 4">
    <name type="scientific">Sutterella megalosphaeroides</name>
    <dbReference type="NCBI Taxonomy" id="2494234"/>
    <lineage>
        <taxon>Bacteria</taxon>
        <taxon>Pseudomonadati</taxon>
        <taxon>Pseudomonadota</taxon>
        <taxon>Betaproteobacteria</taxon>
        <taxon>Burkholderiales</taxon>
        <taxon>Sutterellaceae</taxon>
        <taxon>Sutterella</taxon>
    </lineage>
</organism>
<dbReference type="OrthoDB" id="9154822at2"/>
<reference evidence="3 4" key="1">
    <citation type="journal article" date="2018" name="Int. J. Syst. Evol. Microbiol.">
        <title>Mesosutterella multiformis gen. nov., sp. nov., a member of the family Sutterellaceae and Sutterella megalosphaeroides sp. nov., isolated from human faeces.</title>
        <authorList>
            <person name="Sakamoto M."/>
            <person name="Ikeyama N."/>
            <person name="Kunihiro T."/>
            <person name="Iino T."/>
            <person name="Yuki M."/>
            <person name="Ohkuma M."/>
        </authorList>
    </citation>
    <scope>NUCLEOTIDE SEQUENCE [LARGE SCALE GENOMIC DNA]</scope>
    <source>
        <strain evidence="3 4">6FBBBH3</strain>
    </source>
</reference>
<keyword evidence="1" id="KW-0732">Signal</keyword>
<dbReference type="InterPro" id="IPR007160">
    <property type="entry name" value="DUF362"/>
</dbReference>
<keyword evidence="4" id="KW-1185">Reference proteome</keyword>
<evidence type="ECO:0000256" key="1">
    <source>
        <dbReference type="SAM" id="SignalP"/>
    </source>
</evidence>
<protein>
    <recommendedName>
        <fullName evidence="2">DUF362 domain-containing protein</fullName>
    </recommendedName>
</protein>
<evidence type="ECO:0000313" key="4">
    <source>
        <dbReference type="Proteomes" id="UP000271003"/>
    </source>
</evidence>
<feature type="domain" description="DUF362" evidence="2">
    <location>
        <begin position="130"/>
        <end position="268"/>
    </location>
</feature>
<feature type="chain" id="PRO_5016446906" description="DUF362 domain-containing protein" evidence="1">
    <location>
        <begin position="29"/>
        <end position="316"/>
    </location>
</feature>
<dbReference type="KEGG" id="sutt:SUTMEG_06530"/>
<evidence type="ECO:0000259" key="2">
    <source>
        <dbReference type="Pfam" id="PF04015"/>
    </source>
</evidence>
<evidence type="ECO:0000313" key="3">
    <source>
        <dbReference type="EMBL" id="BBF22762.1"/>
    </source>
</evidence>
<feature type="signal peptide" evidence="1">
    <location>
        <begin position="1"/>
        <end position="28"/>
    </location>
</feature>
<name>A0A2Z6I8W0_9BURK</name>
<gene>
    <name evidence="3" type="ORF">SUTMEG_06530</name>
</gene>
<proteinExistence type="predicted"/>
<dbReference type="Proteomes" id="UP000271003">
    <property type="component" value="Chromosome"/>
</dbReference>
<dbReference type="EMBL" id="AP018786">
    <property type="protein sequence ID" value="BBF22762.1"/>
    <property type="molecule type" value="Genomic_DNA"/>
</dbReference>
<dbReference type="AlphaFoldDB" id="A0A2Z6I8W0"/>